<feature type="domain" description="Mur ligase C-terminal" evidence="15">
    <location>
        <begin position="30"/>
        <end position="151"/>
    </location>
</feature>
<dbReference type="GO" id="GO:0051301">
    <property type="term" value="P:cell division"/>
    <property type="evidence" value="ECO:0007669"/>
    <property type="project" value="InterPro"/>
</dbReference>
<dbReference type="PANTHER" id="PTHR43692">
    <property type="entry name" value="UDP-N-ACETYLMURAMOYLALANINE--D-GLUTAMATE LIGASE"/>
    <property type="match status" value="1"/>
</dbReference>
<accession>A0A927BUT6</accession>
<evidence type="ECO:0000256" key="10">
    <source>
        <dbReference type="ARBA" id="ARBA00022984"/>
    </source>
</evidence>
<feature type="non-terminal residue" evidence="16">
    <location>
        <position position="1"/>
    </location>
</feature>
<dbReference type="GO" id="GO:0005737">
    <property type="term" value="C:cytoplasm"/>
    <property type="evidence" value="ECO:0007669"/>
    <property type="project" value="InterPro"/>
</dbReference>
<evidence type="ECO:0000256" key="8">
    <source>
        <dbReference type="ARBA" id="ARBA00022840"/>
    </source>
</evidence>
<evidence type="ECO:0000256" key="5">
    <source>
        <dbReference type="ARBA" id="ARBA00022490"/>
    </source>
</evidence>
<dbReference type="EMBL" id="JACXIZ010000021">
    <property type="protein sequence ID" value="MBD2846291.1"/>
    <property type="molecule type" value="Genomic_DNA"/>
</dbReference>
<reference evidence="16" key="1">
    <citation type="submission" date="2020-09" db="EMBL/GenBank/DDBJ databases">
        <title>A novel bacterium of genus Paenibacillus, isolated from South China Sea.</title>
        <authorList>
            <person name="Huang H."/>
            <person name="Mo K."/>
            <person name="Hu Y."/>
        </authorList>
    </citation>
    <scope>NUCLEOTIDE SEQUENCE</scope>
    <source>
        <strain evidence="16">IB182496</strain>
    </source>
</reference>
<evidence type="ECO:0000256" key="1">
    <source>
        <dbReference type="ARBA" id="ARBA00002734"/>
    </source>
</evidence>
<dbReference type="GO" id="GO:0005524">
    <property type="term" value="F:ATP binding"/>
    <property type="evidence" value="ECO:0007669"/>
    <property type="project" value="UniProtKB-KW"/>
</dbReference>
<dbReference type="EC" id="6.3.2.9" evidence="3"/>
<keyword evidence="5" id="KW-0963">Cytoplasm</keyword>
<evidence type="ECO:0000256" key="6">
    <source>
        <dbReference type="ARBA" id="ARBA00022598"/>
    </source>
</evidence>
<evidence type="ECO:0000256" key="9">
    <source>
        <dbReference type="ARBA" id="ARBA00022960"/>
    </source>
</evidence>
<keyword evidence="7" id="KW-0547">Nucleotide-binding</keyword>
<dbReference type="PANTHER" id="PTHR43692:SF1">
    <property type="entry name" value="UDP-N-ACETYLMURAMOYLALANINE--D-GLUTAMATE LIGASE"/>
    <property type="match status" value="1"/>
</dbReference>
<dbReference type="GO" id="GO:0008360">
    <property type="term" value="P:regulation of cell shape"/>
    <property type="evidence" value="ECO:0007669"/>
    <property type="project" value="UniProtKB-KW"/>
</dbReference>
<sequence length="174" mass="18178">ALAAVAAAVAAGAAPARLAQPLRAFGGVEHRLEYVLTRGGVRYYNDSKATNPAATIMSIGSLEGGIVLIAGGLDRGSSYAELEPVLAERVSALVALGESRHRLAEVAERAGLTRVHLVEPDEDAEAVLRQAVRAAASLAQEGEAVLLSPACASWDMFASYEVRGRIFKDSAHTL</sequence>
<keyword evidence="6 16" id="KW-0436">Ligase</keyword>
<dbReference type="GO" id="GO:0071555">
    <property type="term" value="P:cell wall organization"/>
    <property type="evidence" value="ECO:0007669"/>
    <property type="project" value="UniProtKB-KW"/>
</dbReference>
<dbReference type="GO" id="GO:0009252">
    <property type="term" value="P:peptidoglycan biosynthetic process"/>
    <property type="evidence" value="ECO:0007669"/>
    <property type="project" value="UniProtKB-KW"/>
</dbReference>
<proteinExistence type="inferred from homology"/>
<evidence type="ECO:0000256" key="13">
    <source>
        <dbReference type="ARBA" id="ARBA00032324"/>
    </source>
</evidence>
<dbReference type="SUPFAM" id="SSF53244">
    <property type="entry name" value="MurD-like peptide ligases, peptide-binding domain"/>
    <property type="match status" value="1"/>
</dbReference>
<gene>
    <name evidence="16" type="primary">murD</name>
    <name evidence="16" type="ORF">IDH44_13895</name>
</gene>
<evidence type="ECO:0000256" key="3">
    <source>
        <dbReference type="ARBA" id="ARBA00012212"/>
    </source>
</evidence>
<dbReference type="InterPro" id="IPR005762">
    <property type="entry name" value="MurD"/>
</dbReference>
<evidence type="ECO:0000259" key="15">
    <source>
        <dbReference type="Pfam" id="PF02875"/>
    </source>
</evidence>
<evidence type="ECO:0000256" key="12">
    <source>
        <dbReference type="ARBA" id="ARBA00030398"/>
    </source>
</evidence>
<evidence type="ECO:0000256" key="14">
    <source>
        <dbReference type="ARBA" id="ARBA00047632"/>
    </source>
</evidence>
<evidence type="ECO:0000313" key="17">
    <source>
        <dbReference type="Proteomes" id="UP000621560"/>
    </source>
</evidence>
<evidence type="ECO:0000256" key="11">
    <source>
        <dbReference type="ARBA" id="ARBA00023316"/>
    </source>
</evidence>
<keyword evidence="11" id="KW-0961">Cell wall biogenesis/degradation</keyword>
<dbReference type="Gene3D" id="3.90.190.20">
    <property type="entry name" value="Mur ligase, C-terminal domain"/>
    <property type="match status" value="1"/>
</dbReference>
<keyword evidence="8" id="KW-0067">ATP-binding</keyword>
<evidence type="ECO:0000256" key="2">
    <source>
        <dbReference type="ARBA" id="ARBA00010416"/>
    </source>
</evidence>
<evidence type="ECO:0000256" key="4">
    <source>
        <dbReference type="ARBA" id="ARBA00015655"/>
    </source>
</evidence>
<dbReference type="GO" id="GO:0008764">
    <property type="term" value="F:UDP-N-acetylmuramoylalanine-D-glutamate ligase activity"/>
    <property type="evidence" value="ECO:0007669"/>
    <property type="project" value="UniProtKB-EC"/>
</dbReference>
<comment type="caution">
    <text evidence="16">The sequence shown here is derived from an EMBL/GenBank/DDBJ whole genome shotgun (WGS) entry which is preliminary data.</text>
</comment>
<dbReference type="InterPro" id="IPR004101">
    <property type="entry name" value="Mur_ligase_C"/>
</dbReference>
<dbReference type="Pfam" id="PF02875">
    <property type="entry name" value="Mur_ligase_C"/>
    <property type="match status" value="1"/>
</dbReference>
<dbReference type="InterPro" id="IPR036615">
    <property type="entry name" value="Mur_ligase_C_dom_sf"/>
</dbReference>
<name>A0A927BUT6_9BACL</name>
<comment type="catalytic activity">
    <reaction evidence="14">
        <text>UDP-N-acetyl-alpha-D-muramoyl-L-alanine + D-glutamate + ATP = UDP-N-acetyl-alpha-D-muramoyl-L-alanyl-D-glutamate + ADP + phosphate + H(+)</text>
        <dbReference type="Rhea" id="RHEA:16429"/>
        <dbReference type="ChEBI" id="CHEBI:15378"/>
        <dbReference type="ChEBI" id="CHEBI:29986"/>
        <dbReference type="ChEBI" id="CHEBI:30616"/>
        <dbReference type="ChEBI" id="CHEBI:43474"/>
        <dbReference type="ChEBI" id="CHEBI:83898"/>
        <dbReference type="ChEBI" id="CHEBI:83900"/>
        <dbReference type="ChEBI" id="CHEBI:456216"/>
        <dbReference type="EC" id="6.3.2.9"/>
    </reaction>
</comment>
<keyword evidence="17" id="KW-1185">Reference proteome</keyword>
<keyword evidence="9" id="KW-0133">Cell shape</keyword>
<protein>
    <recommendedName>
        <fullName evidence="4">UDP-N-acetylmuramoylalanine--D-glutamate ligase</fullName>
        <ecNumber evidence="3">6.3.2.9</ecNumber>
    </recommendedName>
    <alternativeName>
        <fullName evidence="13">D-glutamic acid-adding enzyme</fullName>
    </alternativeName>
    <alternativeName>
        <fullName evidence="12">UDP-N-acetylmuramoyl-L-alanyl-D-glutamate synthetase</fullName>
    </alternativeName>
</protein>
<comment type="function">
    <text evidence="1">Cell wall formation. Catalyzes the addition of glutamate to the nucleotide precursor UDP-N-acetylmuramoyl-L-alanine (UMA).</text>
</comment>
<evidence type="ECO:0000256" key="7">
    <source>
        <dbReference type="ARBA" id="ARBA00022741"/>
    </source>
</evidence>
<organism evidence="16 17">
    <name type="scientific">Paenibacillus sabuli</name>
    <dbReference type="NCBI Taxonomy" id="2772509"/>
    <lineage>
        <taxon>Bacteria</taxon>
        <taxon>Bacillati</taxon>
        <taxon>Bacillota</taxon>
        <taxon>Bacilli</taxon>
        <taxon>Bacillales</taxon>
        <taxon>Paenibacillaceae</taxon>
        <taxon>Paenibacillus</taxon>
    </lineage>
</organism>
<dbReference type="RefSeq" id="WP_317890183.1">
    <property type="nucleotide sequence ID" value="NZ_JACXIZ010000021.1"/>
</dbReference>
<comment type="similarity">
    <text evidence="2">Belongs to the MurCDEF family.</text>
</comment>
<dbReference type="Proteomes" id="UP000621560">
    <property type="component" value="Unassembled WGS sequence"/>
</dbReference>
<dbReference type="AlphaFoldDB" id="A0A927BUT6"/>
<evidence type="ECO:0000313" key="16">
    <source>
        <dbReference type="EMBL" id="MBD2846291.1"/>
    </source>
</evidence>
<keyword evidence="10" id="KW-0573">Peptidoglycan synthesis</keyword>